<name>A0ABR7LBG0_9PSEU</name>
<proteinExistence type="predicted"/>
<evidence type="ECO:0000313" key="1">
    <source>
        <dbReference type="EMBL" id="MBC6450020.1"/>
    </source>
</evidence>
<organism evidence="1 2">
    <name type="scientific">Actinokineospora xionganensis</name>
    <dbReference type="NCBI Taxonomy" id="2684470"/>
    <lineage>
        <taxon>Bacteria</taxon>
        <taxon>Bacillati</taxon>
        <taxon>Actinomycetota</taxon>
        <taxon>Actinomycetes</taxon>
        <taxon>Pseudonocardiales</taxon>
        <taxon>Pseudonocardiaceae</taxon>
        <taxon>Actinokineospora</taxon>
    </lineage>
</organism>
<reference evidence="1 2" key="1">
    <citation type="submission" date="2020-06" db="EMBL/GenBank/DDBJ databases">
        <title>Actinokineospora xiongansis sp. nov., isolated from soil of Baiyangdian.</title>
        <authorList>
            <person name="Zhang X."/>
        </authorList>
    </citation>
    <scope>NUCLEOTIDE SEQUENCE [LARGE SCALE GENOMIC DNA]</scope>
    <source>
        <strain evidence="1 2">HBU206404</strain>
    </source>
</reference>
<dbReference type="RefSeq" id="WP_187223138.1">
    <property type="nucleotide sequence ID" value="NZ_JABVED010000014.1"/>
</dbReference>
<protein>
    <submittedName>
        <fullName evidence="1">Isoamylase</fullName>
    </submittedName>
</protein>
<comment type="caution">
    <text evidence="1">The sequence shown here is derived from an EMBL/GenBank/DDBJ whole genome shotgun (WGS) entry which is preliminary data.</text>
</comment>
<dbReference type="EMBL" id="JABVED010000014">
    <property type="protein sequence ID" value="MBC6450020.1"/>
    <property type="molecule type" value="Genomic_DNA"/>
</dbReference>
<sequence>MIRVKRAADGHQRVTFALAQDDLPGIAKASVVGNFNEWEPGRHELRRRSNGTLSTTVEVEEGTTLTFRYLGDDGVWFNDSQAEVDHLGNCRFTVPSPRNS</sequence>
<dbReference type="Proteomes" id="UP000734823">
    <property type="component" value="Unassembled WGS sequence"/>
</dbReference>
<accession>A0ABR7LBG0</accession>
<evidence type="ECO:0000313" key="2">
    <source>
        <dbReference type="Proteomes" id="UP000734823"/>
    </source>
</evidence>
<gene>
    <name evidence="1" type="ORF">GPZ80_22930</name>
</gene>
<dbReference type="SUPFAM" id="SSF81296">
    <property type="entry name" value="E set domains"/>
    <property type="match status" value="1"/>
</dbReference>
<dbReference type="InterPro" id="IPR013783">
    <property type="entry name" value="Ig-like_fold"/>
</dbReference>
<dbReference type="Gene3D" id="2.60.40.10">
    <property type="entry name" value="Immunoglobulins"/>
    <property type="match status" value="1"/>
</dbReference>
<keyword evidence="2" id="KW-1185">Reference proteome</keyword>
<dbReference type="InterPro" id="IPR014756">
    <property type="entry name" value="Ig_E-set"/>
</dbReference>